<proteinExistence type="predicted"/>
<dbReference type="AlphaFoldDB" id="E7C757"/>
<organism evidence="1">
    <name type="scientific">uncultured actinobacterium HF0770_13M05</name>
    <dbReference type="NCBI Taxonomy" id="723605"/>
    <lineage>
        <taxon>Bacteria</taxon>
        <taxon>Bacillati</taxon>
        <taxon>Actinomycetota</taxon>
        <taxon>Actinomycetes</taxon>
        <taxon>marine Actinobacteria clade</taxon>
        <taxon>environmental samples</taxon>
    </lineage>
</organism>
<dbReference type="PANTHER" id="PTHR11669">
    <property type="entry name" value="REPLICATION FACTOR C / DNA POLYMERASE III GAMMA-TAU SUBUNIT"/>
    <property type="match status" value="1"/>
</dbReference>
<evidence type="ECO:0000313" key="1">
    <source>
        <dbReference type="EMBL" id="ADI23281.1"/>
    </source>
</evidence>
<dbReference type="InterPro" id="IPR027417">
    <property type="entry name" value="P-loop_NTPase"/>
</dbReference>
<dbReference type="InterPro" id="IPR050238">
    <property type="entry name" value="DNA_Rep/Repair_Clamp_Loader"/>
</dbReference>
<dbReference type="GO" id="GO:0009360">
    <property type="term" value="C:DNA polymerase III complex"/>
    <property type="evidence" value="ECO:0007669"/>
    <property type="project" value="TreeGrafter"/>
</dbReference>
<dbReference type="Pfam" id="PF13177">
    <property type="entry name" value="DNA_pol3_delta2"/>
    <property type="match status" value="1"/>
</dbReference>
<dbReference type="GO" id="GO:0006261">
    <property type="term" value="P:DNA-templated DNA replication"/>
    <property type="evidence" value="ECO:0007669"/>
    <property type="project" value="TreeGrafter"/>
</dbReference>
<protein>
    <submittedName>
        <fullName evidence="1">ATPase involved in DNA replication</fullName>
    </submittedName>
</protein>
<dbReference type="SUPFAM" id="SSF52540">
    <property type="entry name" value="P-loop containing nucleoside triphosphate hydrolases"/>
    <property type="match status" value="1"/>
</dbReference>
<dbReference type="EMBL" id="GU568010">
    <property type="protein sequence ID" value="ADI23281.1"/>
    <property type="molecule type" value="Genomic_DNA"/>
</dbReference>
<name>E7C757_9ACTN</name>
<reference evidence="1" key="1">
    <citation type="submission" date="2010-01" db="EMBL/GenBank/DDBJ databases">
        <title>Genome fragments of uncultured bacteria from the North Pacific subtropical Gyre.</title>
        <authorList>
            <person name="Pham V.D."/>
            <person name="Delong E.F."/>
        </authorList>
    </citation>
    <scope>NUCLEOTIDE SEQUENCE</scope>
</reference>
<sequence length="291" mass="32845">MSGLAPWMQLGFDYVSSLNTTGRLPHALLIDGPGGCGEAQLAGEIALMLIDRSGDPRTIVHPDFRWIEAENGAIKVDRIRSLIDFMQQTAQAGALKVVVLEDAQKMNLNAGNALLKILEEPPLGSHLILVTEAKSVMLPTVISRCQRVSIRRPTREVVVRWLSEQHVTAEEVEPLLIEYGRAPFHILEAIHAERKSLWPALKAARDRRNSVSDVVDSLRNEDLVEILARWARFLHRLVVEDRVGSGGVDFFDDLIDTRRMALSNSGLNRPLQLERLMFKWRELVIRDRQKN</sequence>
<accession>E7C757</accession>
<dbReference type="Gene3D" id="3.40.50.300">
    <property type="entry name" value="P-loop containing nucleotide triphosphate hydrolases"/>
    <property type="match status" value="1"/>
</dbReference>
<dbReference type="PANTHER" id="PTHR11669:SF8">
    <property type="entry name" value="DNA POLYMERASE III SUBUNIT DELTA"/>
    <property type="match status" value="1"/>
</dbReference>